<protein>
    <submittedName>
        <fullName evidence="2">Uncharacterized protein</fullName>
    </submittedName>
</protein>
<evidence type="ECO:0000313" key="2">
    <source>
        <dbReference type="WBParaSite" id="JU765_v2.g10240.t1"/>
    </source>
</evidence>
<dbReference type="WBParaSite" id="JU765_v2.g10240.t1">
    <property type="protein sequence ID" value="JU765_v2.g10240.t1"/>
    <property type="gene ID" value="JU765_v2.g10240"/>
</dbReference>
<sequence>MCGTTLSSFIPCVSRKHANVLFRSCCEKFVDVNCLDLCRFETRRSDAVKAFKSAMEKKCSLTNMSAILYCASQNRNNKQCCNHLKLGTTTRSTTCLKFCDPSKNMIGTLTAKDLVCLQNWNVLMFCHLSGLT</sequence>
<accession>A0AC34PV12</accession>
<proteinExistence type="predicted"/>
<reference evidence="2" key="1">
    <citation type="submission" date="2022-11" db="UniProtKB">
        <authorList>
            <consortium name="WormBaseParasite"/>
        </authorList>
    </citation>
    <scope>IDENTIFICATION</scope>
</reference>
<evidence type="ECO:0000313" key="1">
    <source>
        <dbReference type="Proteomes" id="UP000887576"/>
    </source>
</evidence>
<name>A0AC34PV12_9BILA</name>
<dbReference type="Proteomes" id="UP000887576">
    <property type="component" value="Unplaced"/>
</dbReference>
<organism evidence="1 2">
    <name type="scientific">Panagrolaimus sp. JU765</name>
    <dbReference type="NCBI Taxonomy" id="591449"/>
    <lineage>
        <taxon>Eukaryota</taxon>
        <taxon>Metazoa</taxon>
        <taxon>Ecdysozoa</taxon>
        <taxon>Nematoda</taxon>
        <taxon>Chromadorea</taxon>
        <taxon>Rhabditida</taxon>
        <taxon>Tylenchina</taxon>
        <taxon>Panagrolaimomorpha</taxon>
        <taxon>Panagrolaimoidea</taxon>
        <taxon>Panagrolaimidae</taxon>
        <taxon>Panagrolaimus</taxon>
    </lineage>
</organism>